<accession>A0A151WP31</accession>
<dbReference type="AlphaFoldDB" id="A0A151WP31"/>
<evidence type="ECO:0000256" key="8">
    <source>
        <dbReference type="ARBA" id="ARBA00049244"/>
    </source>
</evidence>
<evidence type="ECO:0000256" key="7">
    <source>
        <dbReference type="ARBA" id="ARBA00023125"/>
    </source>
</evidence>
<evidence type="ECO:0000256" key="4">
    <source>
        <dbReference type="ARBA" id="ARBA00022695"/>
    </source>
</evidence>
<dbReference type="InterPro" id="IPR004868">
    <property type="entry name" value="DNA-dir_DNA_pol_B_mt/vir"/>
</dbReference>
<dbReference type="GO" id="GO:0000166">
    <property type="term" value="F:nucleotide binding"/>
    <property type="evidence" value="ECO:0007669"/>
    <property type="project" value="InterPro"/>
</dbReference>
<evidence type="ECO:0000256" key="5">
    <source>
        <dbReference type="ARBA" id="ARBA00022705"/>
    </source>
</evidence>
<keyword evidence="5" id="KW-0235">DNA replication</keyword>
<gene>
    <name evidence="11" type="ORF">ALC60_11282</name>
</gene>
<protein>
    <recommendedName>
        <fullName evidence="2">DNA-directed DNA polymerase</fullName>
        <ecNumber evidence="2">2.7.7.7</ecNumber>
    </recommendedName>
</protein>
<dbReference type="STRING" id="64791.A0A151WP31"/>
<evidence type="ECO:0000256" key="9">
    <source>
        <dbReference type="SAM" id="MobiDB-lite"/>
    </source>
</evidence>
<dbReference type="EC" id="2.7.7.7" evidence="2"/>
<dbReference type="GO" id="GO:0006260">
    <property type="term" value="P:DNA replication"/>
    <property type="evidence" value="ECO:0007669"/>
    <property type="project" value="UniProtKB-KW"/>
</dbReference>
<proteinExistence type="inferred from homology"/>
<evidence type="ECO:0000313" key="12">
    <source>
        <dbReference type="Proteomes" id="UP000075809"/>
    </source>
</evidence>
<reference evidence="11 12" key="1">
    <citation type="submission" date="2015-09" db="EMBL/GenBank/DDBJ databases">
        <title>Trachymyrmex zeteki WGS genome.</title>
        <authorList>
            <person name="Nygaard S."/>
            <person name="Hu H."/>
            <person name="Boomsma J."/>
            <person name="Zhang G."/>
        </authorList>
    </citation>
    <scope>NUCLEOTIDE SEQUENCE [LARGE SCALE GENOMIC DNA]</scope>
    <source>
        <strain evidence="11">Tzet28-1</strain>
        <tissue evidence="11">Whole body</tissue>
    </source>
</reference>
<dbReference type="SUPFAM" id="SSF56672">
    <property type="entry name" value="DNA/RNA polymerases"/>
    <property type="match status" value="1"/>
</dbReference>
<dbReference type="GO" id="GO:0003677">
    <property type="term" value="F:DNA binding"/>
    <property type="evidence" value="ECO:0007669"/>
    <property type="project" value="UniProtKB-KW"/>
</dbReference>
<feature type="compositionally biased region" description="Basic and acidic residues" evidence="9">
    <location>
        <begin position="620"/>
        <end position="630"/>
    </location>
</feature>
<keyword evidence="12" id="KW-1185">Reference proteome</keyword>
<dbReference type="Proteomes" id="UP000075809">
    <property type="component" value="Unassembled WGS sequence"/>
</dbReference>
<organism evidence="11 12">
    <name type="scientific">Mycetomoellerius zeteki</name>
    <dbReference type="NCBI Taxonomy" id="64791"/>
    <lineage>
        <taxon>Eukaryota</taxon>
        <taxon>Metazoa</taxon>
        <taxon>Ecdysozoa</taxon>
        <taxon>Arthropoda</taxon>
        <taxon>Hexapoda</taxon>
        <taxon>Insecta</taxon>
        <taxon>Pterygota</taxon>
        <taxon>Neoptera</taxon>
        <taxon>Endopterygota</taxon>
        <taxon>Hymenoptera</taxon>
        <taxon>Apocrita</taxon>
        <taxon>Aculeata</taxon>
        <taxon>Formicoidea</taxon>
        <taxon>Formicidae</taxon>
        <taxon>Myrmicinae</taxon>
        <taxon>Mycetomoellerius</taxon>
    </lineage>
</organism>
<dbReference type="PANTHER" id="PTHR31511:SF12">
    <property type="entry name" value="RHO TERMINATION FACTOR N-TERMINAL DOMAIN-CONTAINING PROTEIN"/>
    <property type="match status" value="1"/>
</dbReference>
<comment type="catalytic activity">
    <reaction evidence="8">
        <text>DNA(n) + a 2'-deoxyribonucleoside 5'-triphosphate = DNA(n+1) + diphosphate</text>
        <dbReference type="Rhea" id="RHEA:22508"/>
        <dbReference type="Rhea" id="RHEA-COMP:17339"/>
        <dbReference type="Rhea" id="RHEA-COMP:17340"/>
        <dbReference type="ChEBI" id="CHEBI:33019"/>
        <dbReference type="ChEBI" id="CHEBI:61560"/>
        <dbReference type="ChEBI" id="CHEBI:173112"/>
        <dbReference type="EC" id="2.7.7.7"/>
    </reaction>
</comment>
<evidence type="ECO:0000256" key="1">
    <source>
        <dbReference type="ARBA" id="ARBA00005755"/>
    </source>
</evidence>
<feature type="domain" description="DNA-directed DNA polymerase family B mitochondria/virus" evidence="10">
    <location>
        <begin position="52"/>
        <end position="447"/>
    </location>
</feature>
<dbReference type="GO" id="GO:0003887">
    <property type="term" value="F:DNA-directed DNA polymerase activity"/>
    <property type="evidence" value="ECO:0007669"/>
    <property type="project" value="UniProtKB-KW"/>
</dbReference>
<name>A0A151WP31_9HYME</name>
<dbReference type="InterPro" id="IPR023211">
    <property type="entry name" value="DNA_pol_palm_dom_sf"/>
</dbReference>
<keyword evidence="4" id="KW-0548">Nucleotidyltransferase</keyword>
<comment type="similarity">
    <text evidence="1">Belongs to the DNA polymerase type-B family.</text>
</comment>
<sequence length="641" mass="75432">MTGLTSDEWENFRDASYCHICERPTSLEKLVSYLDKSKLTITRSEFRNLNTEDFDLLTRKGVFPYEYVNSVDKLDETSLPPRESFYSSLTDEVVSEDDYQYATNVWRRFCTETLGDYSDLYLKTDVLLLADVFENFRDTCIESYGLDPTYYYTLPGYTWDAMLRYTGIRFELLTDIDMVMFVERGIRGGLSQCSHRYARANNKYAPSYDPSEPSTYLMYFDVNNLYGWAMSESLPYGEFQWVDDVERFDIMSVSLDSVIGYILVDLAYPQSVHDAHTDLPFCPTRERPPGKRNDKLLATLYDKERYVMYYRNLQQCIQHGLYVKKIHRILQFAQSPWLRGYIELNTRFRKLANNEFEKNLYKLMNNAVFGKTMENVRDHVDVRLVTRWDGRYGGKVMIAKPNFHSRSVFSEDLIAVEMRKLEVKLNKPIYVGMCILEISKMRLYEFHYDYVMPLYRDKCKIMYTDTDSLIYLLECENVYENIKRDIARFDTSDYPEGNAYDIPRVNTKIPGLMKDENNGAIMTEFVGLRAKMYAFRVIGRSDTKRIKGVKKNVVAKTITFDDYTRCLNDVMEQLRRQSCIRSTLHEVYTVSLRGDLESEGRACLHKNHRIRMTRRQQQYRGDRASSREDASLESNPARSRI</sequence>
<evidence type="ECO:0000256" key="6">
    <source>
        <dbReference type="ARBA" id="ARBA00022932"/>
    </source>
</evidence>
<dbReference type="Gene3D" id="3.90.1600.10">
    <property type="entry name" value="Palm domain of DNA polymerase"/>
    <property type="match status" value="1"/>
</dbReference>
<dbReference type="InterPro" id="IPR043502">
    <property type="entry name" value="DNA/RNA_pol_sf"/>
</dbReference>
<dbReference type="Pfam" id="PF03175">
    <property type="entry name" value="DNA_pol_B_2"/>
    <property type="match status" value="1"/>
</dbReference>
<dbReference type="PANTHER" id="PTHR31511">
    <property type="entry name" value="PROTEIN CBG23764"/>
    <property type="match status" value="1"/>
</dbReference>
<evidence type="ECO:0000313" key="11">
    <source>
        <dbReference type="EMBL" id="KYQ49649.1"/>
    </source>
</evidence>
<keyword evidence="6" id="KW-0239">DNA-directed DNA polymerase</keyword>
<evidence type="ECO:0000259" key="10">
    <source>
        <dbReference type="Pfam" id="PF03175"/>
    </source>
</evidence>
<evidence type="ECO:0000256" key="2">
    <source>
        <dbReference type="ARBA" id="ARBA00012417"/>
    </source>
</evidence>
<feature type="compositionally biased region" description="Polar residues" evidence="9">
    <location>
        <begin position="632"/>
        <end position="641"/>
    </location>
</feature>
<keyword evidence="7" id="KW-0238">DNA-binding</keyword>
<keyword evidence="3" id="KW-0808">Transferase</keyword>
<dbReference type="EMBL" id="KQ982887">
    <property type="protein sequence ID" value="KYQ49649.1"/>
    <property type="molecule type" value="Genomic_DNA"/>
</dbReference>
<feature type="region of interest" description="Disordered" evidence="9">
    <location>
        <begin position="613"/>
        <end position="641"/>
    </location>
</feature>
<evidence type="ECO:0000256" key="3">
    <source>
        <dbReference type="ARBA" id="ARBA00022679"/>
    </source>
</evidence>